<dbReference type="PROSITE" id="PS50048">
    <property type="entry name" value="ZN2_CY6_FUNGAL_2"/>
    <property type="match status" value="1"/>
</dbReference>
<accession>A0AA39GSV1</accession>
<dbReference type="InterPro" id="IPR021858">
    <property type="entry name" value="Fun_TF"/>
</dbReference>
<name>A0AA39GSV1_SARSR</name>
<dbReference type="Pfam" id="PF00172">
    <property type="entry name" value="Zn_clus"/>
    <property type="match status" value="1"/>
</dbReference>
<dbReference type="GO" id="GO:0000981">
    <property type="term" value="F:DNA-binding transcription factor activity, RNA polymerase II-specific"/>
    <property type="evidence" value="ECO:0007669"/>
    <property type="project" value="InterPro"/>
</dbReference>
<comment type="caution">
    <text evidence="4">The sequence shown here is derived from an EMBL/GenBank/DDBJ whole genome shotgun (WGS) entry which is preliminary data.</text>
</comment>
<dbReference type="InterPro" id="IPR053178">
    <property type="entry name" value="Osmoadaptation_assoc"/>
</dbReference>
<dbReference type="Pfam" id="PF11951">
    <property type="entry name" value="Fungal_trans_2"/>
    <property type="match status" value="1"/>
</dbReference>
<dbReference type="AlphaFoldDB" id="A0AA39GSV1"/>
<evidence type="ECO:0000313" key="5">
    <source>
        <dbReference type="Proteomes" id="UP001175261"/>
    </source>
</evidence>
<organism evidence="4 5">
    <name type="scientific">Sarocladium strictum</name>
    <name type="common">Black bundle disease fungus</name>
    <name type="synonym">Acremonium strictum</name>
    <dbReference type="NCBI Taxonomy" id="5046"/>
    <lineage>
        <taxon>Eukaryota</taxon>
        <taxon>Fungi</taxon>
        <taxon>Dikarya</taxon>
        <taxon>Ascomycota</taxon>
        <taxon>Pezizomycotina</taxon>
        <taxon>Sordariomycetes</taxon>
        <taxon>Hypocreomycetidae</taxon>
        <taxon>Hypocreales</taxon>
        <taxon>Sarocladiaceae</taxon>
        <taxon>Sarocladium</taxon>
    </lineage>
</organism>
<keyword evidence="5" id="KW-1185">Reference proteome</keyword>
<dbReference type="InterPro" id="IPR036864">
    <property type="entry name" value="Zn2-C6_fun-type_DNA-bd_sf"/>
</dbReference>
<gene>
    <name evidence="4" type="ORF">NLU13_2457</name>
</gene>
<reference evidence="4" key="1">
    <citation type="submission" date="2022-10" db="EMBL/GenBank/DDBJ databases">
        <title>Determination and structural analysis of whole genome sequence of Sarocladium strictum F4-1.</title>
        <authorList>
            <person name="Hu L."/>
            <person name="Jiang Y."/>
        </authorList>
    </citation>
    <scope>NUCLEOTIDE SEQUENCE</scope>
    <source>
        <strain evidence="4">F4-1</strain>
    </source>
</reference>
<proteinExistence type="predicted"/>
<dbReference type="PANTHER" id="PTHR38111">
    <property type="entry name" value="ZN(2)-C6 FUNGAL-TYPE DOMAIN-CONTAINING PROTEIN-RELATED"/>
    <property type="match status" value="1"/>
</dbReference>
<dbReference type="SUPFAM" id="SSF57701">
    <property type="entry name" value="Zn2/Cys6 DNA-binding domain"/>
    <property type="match status" value="1"/>
</dbReference>
<feature type="region of interest" description="Disordered" evidence="2">
    <location>
        <begin position="52"/>
        <end position="96"/>
    </location>
</feature>
<dbReference type="InterPro" id="IPR001138">
    <property type="entry name" value="Zn2Cys6_DnaBD"/>
</dbReference>
<feature type="compositionally biased region" description="Basic residues" evidence="2">
    <location>
        <begin position="52"/>
        <end position="61"/>
    </location>
</feature>
<evidence type="ECO:0000256" key="2">
    <source>
        <dbReference type="SAM" id="MobiDB-lite"/>
    </source>
</evidence>
<evidence type="ECO:0000313" key="4">
    <source>
        <dbReference type="EMBL" id="KAK0392963.1"/>
    </source>
</evidence>
<keyword evidence="1" id="KW-0539">Nucleus</keyword>
<protein>
    <recommendedName>
        <fullName evidence="3">Zn(2)-C6 fungal-type domain-containing protein</fullName>
    </recommendedName>
</protein>
<dbReference type="Gene3D" id="4.10.240.10">
    <property type="entry name" value="Zn(2)-C6 fungal-type DNA-binding domain"/>
    <property type="match status" value="1"/>
</dbReference>
<dbReference type="EMBL" id="JAPDFR010000001">
    <property type="protein sequence ID" value="KAK0392963.1"/>
    <property type="molecule type" value="Genomic_DNA"/>
</dbReference>
<dbReference type="CDD" id="cd00067">
    <property type="entry name" value="GAL4"/>
    <property type="match status" value="1"/>
</dbReference>
<evidence type="ECO:0000259" key="3">
    <source>
        <dbReference type="PROSITE" id="PS50048"/>
    </source>
</evidence>
<dbReference type="Proteomes" id="UP001175261">
    <property type="component" value="Unassembled WGS sequence"/>
</dbReference>
<feature type="domain" description="Zn(2)-C6 fungal-type" evidence="3">
    <location>
        <begin position="9"/>
        <end position="37"/>
    </location>
</feature>
<sequence length="487" mass="55042">MVGVPRSSGCRLCVQRRVKCDQSKPWCQNCARYGAPCPGYNHGYKFVSNKHHIRPRQRRGHVVQQPGSKPTSPRPSTPYGRELARSPSPTVAAHGRSRLPIPLREPRASYINQMLETLHAGLGADELAFLHPWFKGMQQHIGTKVTLDSAVMSLVLQMLGKRSRDSRLIGESHFLYGRSLHALQLALNSTAEWQTTETLCTTVLLCHFEMFAGTGDALSWMKHADALGLLIERRGPDAYANECDLNVFNTCRTAIIFNCFWSGKDCFFAEPPWERVLRRGDNTQGLTQSEAQRRALVNDYVVILARLPGIMRRVYPLFQARSQGFLLPAYAEGLSAMRHTISDVYQSLIRWSERLHSNMPPPVEIATSDETSPWATVLSYENVWFGALYMGYWTVRLLLQLGLELTRNRDETFEDDRLLLSNVLRSCETVGEGIMGPYRIGFSIRCAYDLADPPTRVWIKSKLSRFQETSASIDANLFVSPDERTAS</sequence>
<evidence type="ECO:0000256" key="1">
    <source>
        <dbReference type="ARBA" id="ARBA00023242"/>
    </source>
</evidence>
<dbReference type="PANTHER" id="PTHR38111:SF5">
    <property type="entry name" value="TRANSCRIPTION FACTOR DOMAIN-CONTAINING PROTEIN"/>
    <property type="match status" value="1"/>
</dbReference>
<dbReference type="SMART" id="SM00066">
    <property type="entry name" value="GAL4"/>
    <property type="match status" value="1"/>
</dbReference>
<dbReference type="GO" id="GO:0008270">
    <property type="term" value="F:zinc ion binding"/>
    <property type="evidence" value="ECO:0007669"/>
    <property type="project" value="InterPro"/>
</dbReference>